<dbReference type="Gene3D" id="2.60.120.470">
    <property type="entry name" value="PITH domain"/>
    <property type="match status" value="1"/>
</dbReference>
<dbReference type="PROSITE" id="PS50084">
    <property type="entry name" value="KH_TYPE_1"/>
    <property type="match status" value="1"/>
</dbReference>
<dbReference type="PANTHER" id="PTHR46115">
    <property type="entry name" value="THIOREDOXIN-LIKE PROTEIN 1"/>
    <property type="match status" value="1"/>
</dbReference>
<evidence type="ECO:0000256" key="2">
    <source>
        <dbReference type="PROSITE-ProRule" id="PRU00117"/>
    </source>
</evidence>
<evidence type="ECO:0000313" key="5">
    <source>
        <dbReference type="EMBL" id="TIB79947.1"/>
    </source>
</evidence>
<dbReference type="InterPro" id="IPR010400">
    <property type="entry name" value="PITH_dom"/>
</dbReference>
<feature type="compositionally biased region" description="Polar residues" evidence="3">
    <location>
        <begin position="263"/>
        <end position="274"/>
    </location>
</feature>
<name>A0A4T0MB20_9BASI</name>
<dbReference type="GO" id="GO:0003723">
    <property type="term" value="F:RNA binding"/>
    <property type="evidence" value="ECO:0007669"/>
    <property type="project" value="UniProtKB-UniRule"/>
</dbReference>
<dbReference type="InterPro" id="IPR008979">
    <property type="entry name" value="Galactose-bd-like_sf"/>
</dbReference>
<dbReference type="SMART" id="SM00322">
    <property type="entry name" value="KH"/>
    <property type="match status" value="2"/>
</dbReference>
<dbReference type="GO" id="GO:0005737">
    <property type="term" value="C:cytoplasm"/>
    <property type="evidence" value="ECO:0007669"/>
    <property type="project" value="UniProtKB-ARBA"/>
</dbReference>
<accession>A0A4T0MB20</accession>
<dbReference type="Gene3D" id="3.30.1370.10">
    <property type="entry name" value="K Homology domain, type 1"/>
    <property type="match status" value="1"/>
</dbReference>
<keyword evidence="2" id="KW-0694">RNA-binding</keyword>
<gene>
    <name evidence="5" type="ORF">E3Q22_02222</name>
</gene>
<keyword evidence="1" id="KW-1015">Disulfide bond</keyword>
<dbReference type="AlphaFoldDB" id="A0A4T0MB20"/>
<dbReference type="SUPFAM" id="SSF54791">
    <property type="entry name" value="Eukaryotic type KH-domain (KH-domain type I)"/>
    <property type="match status" value="1"/>
</dbReference>
<comment type="caution">
    <text evidence="5">The sequence shown here is derived from an EMBL/GenBank/DDBJ whole genome shotgun (WGS) entry which is preliminary data.</text>
</comment>
<dbReference type="InterPro" id="IPR036612">
    <property type="entry name" value="KH_dom_type_1_sf"/>
</dbReference>
<dbReference type="Pfam" id="PF00013">
    <property type="entry name" value="KH_1"/>
    <property type="match status" value="1"/>
</dbReference>
<evidence type="ECO:0000256" key="3">
    <source>
        <dbReference type="SAM" id="MobiDB-lite"/>
    </source>
</evidence>
<evidence type="ECO:0000259" key="4">
    <source>
        <dbReference type="PROSITE" id="PS51532"/>
    </source>
</evidence>
<reference evidence="5 6" key="1">
    <citation type="submission" date="2019-03" db="EMBL/GenBank/DDBJ databases">
        <title>Sequencing 25 genomes of Wallemia mellicola.</title>
        <authorList>
            <person name="Gostincar C."/>
        </authorList>
    </citation>
    <scope>NUCLEOTIDE SEQUENCE [LARGE SCALE GENOMIC DNA]</scope>
    <source>
        <strain evidence="5 6">EXF-6152</strain>
    </source>
</reference>
<dbReference type="SUPFAM" id="SSF49785">
    <property type="entry name" value="Galactose-binding domain-like"/>
    <property type="match status" value="1"/>
</dbReference>
<feature type="region of interest" description="Disordered" evidence="3">
    <location>
        <begin position="252"/>
        <end position="275"/>
    </location>
</feature>
<organism evidence="5 6">
    <name type="scientific">Wallemia mellicola</name>
    <dbReference type="NCBI Taxonomy" id="1708541"/>
    <lineage>
        <taxon>Eukaryota</taxon>
        <taxon>Fungi</taxon>
        <taxon>Dikarya</taxon>
        <taxon>Basidiomycota</taxon>
        <taxon>Wallemiomycotina</taxon>
        <taxon>Wallemiomycetes</taxon>
        <taxon>Wallemiales</taxon>
        <taxon>Wallemiaceae</taxon>
        <taxon>Wallemia</taxon>
    </lineage>
</organism>
<feature type="domain" description="PITH" evidence="4">
    <location>
        <begin position="1"/>
        <end position="178"/>
    </location>
</feature>
<sequence length="391" mass="41927">MSSFVNLKDYVDPAGVSCLNVKDESSVKQLLGRTGSRIGLLESDADENLLLSVAFDQTVKVHSLKLGHSVLEYAPKEIKIFINTPELDFDKAEDDLETPKGDAMAVLSLTEKQAIGEDSIQLRFVRFQAVNSIQIYVKSNQSNGDILDAVSKAFGLVVRTINDEDFNQPSLPGSKAVTLKFAIPNMKMGFIIGRAGAKIKEIQEASGAKISTSDYVLPNSTERVLSIDGVADAVHIAIYHVGMILADQTAIPSKERGDRRRVQNQSYGDTSSYGSPAPYAAAPPVYGMLPTYASTVPGPAPAQLGGAPPFGGYPTLPVAETTSQKIYVPNNLVGGLIGKEPGEGEQTEGPSIERLVLISGPASGIQIAINMLSERIEIEKEKEKDKINPPL</sequence>
<proteinExistence type="predicted"/>
<dbReference type="InterPro" id="IPR037047">
    <property type="entry name" value="PITH_dom_sf"/>
</dbReference>
<evidence type="ECO:0000256" key="1">
    <source>
        <dbReference type="ARBA" id="ARBA00023157"/>
    </source>
</evidence>
<dbReference type="EMBL" id="SPRC01000020">
    <property type="protein sequence ID" value="TIB79947.1"/>
    <property type="molecule type" value="Genomic_DNA"/>
</dbReference>
<protein>
    <recommendedName>
        <fullName evidence="4">PITH domain-containing protein</fullName>
    </recommendedName>
</protein>
<dbReference type="Pfam" id="PF06201">
    <property type="entry name" value="PITH"/>
    <property type="match status" value="1"/>
</dbReference>
<dbReference type="PROSITE" id="PS51532">
    <property type="entry name" value="PITH"/>
    <property type="match status" value="1"/>
</dbReference>
<evidence type="ECO:0000313" key="6">
    <source>
        <dbReference type="Proteomes" id="UP000310685"/>
    </source>
</evidence>
<dbReference type="InterPro" id="IPR004087">
    <property type="entry name" value="KH_dom"/>
</dbReference>
<dbReference type="InterPro" id="IPR004088">
    <property type="entry name" value="KH_dom_type_1"/>
</dbReference>
<dbReference type="Proteomes" id="UP000310685">
    <property type="component" value="Unassembled WGS sequence"/>
</dbReference>